<evidence type="ECO:0000256" key="2">
    <source>
        <dbReference type="ARBA" id="ARBA00022723"/>
    </source>
</evidence>
<dbReference type="InterPro" id="IPR050738">
    <property type="entry name" value="Sulfatase"/>
</dbReference>
<dbReference type="SUPFAM" id="SSF53649">
    <property type="entry name" value="Alkaline phosphatase-like"/>
    <property type="match status" value="1"/>
</dbReference>
<name>A0ABD5YUA9_9EURY</name>
<evidence type="ECO:0000313" key="6">
    <source>
        <dbReference type="EMBL" id="MFC7192935.1"/>
    </source>
</evidence>
<comment type="caution">
    <text evidence="6">The sequence shown here is derived from an EMBL/GenBank/DDBJ whole genome shotgun (WGS) entry which is preliminary data.</text>
</comment>
<protein>
    <submittedName>
        <fullName evidence="6">Sulfatase-like hydrolase/transferase</fullName>
    </submittedName>
</protein>
<dbReference type="InterPro" id="IPR000917">
    <property type="entry name" value="Sulfatase_N"/>
</dbReference>
<sequence>MDETNRPNIVWIAMEDTTPRFGCYGDNVAQTSNIDELAADGRRYDNAFCTAGVCAPSRASVMTGLYPPAVGAHHMRTTWDSDVAPELPTPYEAVPPHYVTAVSECLRDAGYYCTLDSKTDYQFGEPFTMWDRHGEGAGWWDDDRDDDQPFFAMFTNSVTHESGMWGPEMTDMRGGGTVDPIDTDPDAVEVPPYLPDTDRTRQAIARQYDNIVTSDVWIGDLLNRLEADGLAENTVVMLWSDHGEDSRARSAGPMIRGLTSR</sequence>
<dbReference type="GO" id="GO:0016787">
    <property type="term" value="F:hydrolase activity"/>
    <property type="evidence" value="ECO:0007669"/>
    <property type="project" value="UniProtKB-KW"/>
</dbReference>
<dbReference type="InterPro" id="IPR017850">
    <property type="entry name" value="Alkaline_phosphatase_core_sf"/>
</dbReference>
<comment type="similarity">
    <text evidence="1">Belongs to the sulfatase family.</text>
</comment>
<evidence type="ECO:0000256" key="4">
    <source>
        <dbReference type="ARBA" id="ARBA00022837"/>
    </source>
</evidence>
<accession>A0ABD5YUA9</accession>
<evidence type="ECO:0000259" key="5">
    <source>
        <dbReference type="Pfam" id="PF00884"/>
    </source>
</evidence>
<keyword evidence="2" id="KW-0479">Metal-binding</keyword>
<dbReference type="PANTHER" id="PTHR42693:SF53">
    <property type="entry name" value="ENDO-4-O-SULFATASE"/>
    <property type="match status" value="1"/>
</dbReference>
<feature type="domain" description="Sulfatase N-terminal" evidence="5">
    <location>
        <begin position="7"/>
        <end position="128"/>
    </location>
</feature>
<dbReference type="AlphaFoldDB" id="A0ABD5YUA9"/>
<dbReference type="PROSITE" id="PS00523">
    <property type="entry name" value="SULFATASE_1"/>
    <property type="match status" value="1"/>
</dbReference>
<keyword evidence="7" id="KW-1185">Reference proteome</keyword>
<dbReference type="PANTHER" id="PTHR42693">
    <property type="entry name" value="ARYLSULFATASE FAMILY MEMBER"/>
    <property type="match status" value="1"/>
</dbReference>
<gene>
    <name evidence="6" type="ORF">ACFQL7_26165</name>
</gene>
<evidence type="ECO:0000256" key="1">
    <source>
        <dbReference type="ARBA" id="ARBA00008779"/>
    </source>
</evidence>
<keyword evidence="3" id="KW-0378">Hydrolase</keyword>
<keyword evidence="4" id="KW-0106">Calcium</keyword>
<evidence type="ECO:0000313" key="7">
    <source>
        <dbReference type="Proteomes" id="UP001596417"/>
    </source>
</evidence>
<dbReference type="Proteomes" id="UP001596417">
    <property type="component" value="Unassembled WGS sequence"/>
</dbReference>
<feature type="domain" description="Sulfatase N-terminal" evidence="5">
    <location>
        <begin position="144"/>
        <end position="246"/>
    </location>
</feature>
<dbReference type="Gene3D" id="3.40.720.10">
    <property type="entry name" value="Alkaline Phosphatase, subunit A"/>
    <property type="match status" value="1"/>
</dbReference>
<dbReference type="RefSeq" id="WP_390206892.1">
    <property type="nucleotide sequence ID" value="NZ_JBHSZC010000005.1"/>
</dbReference>
<proteinExistence type="inferred from homology"/>
<organism evidence="6 7">
    <name type="scientific">Halocatena marina</name>
    <dbReference type="NCBI Taxonomy" id="2934937"/>
    <lineage>
        <taxon>Archaea</taxon>
        <taxon>Methanobacteriati</taxon>
        <taxon>Methanobacteriota</taxon>
        <taxon>Stenosarchaea group</taxon>
        <taxon>Halobacteria</taxon>
        <taxon>Halobacteriales</taxon>
        <taxon>Natronomonadaceae</taxon>
        <taxon>Halocatena</taxon>
    </lineage>
</organism>
<dbReference type="Pfam" id="PF00884">
    <property type="entry name" value="Sulfatase"/>
    <property type="match status" value="2"/>
</dbReference>
<dbReference type="EMBL" id="JBHTAX010000006">
    <property type="protein sequence ID" value="MFC7192935.1"/>
    <property type="molecule type" value="Genomic_DNA"/>
</dbReference>
<reference evidence="6 7" key="1">
    <citation type="journal article" date="2019" name="Int. J. Syst. Evol. Microbiol.">
        <title>The Global Catalogue of Microorganisms (GCM) 10K type strain sequencing project: providing services to taxonomists for standard genome sequencing and annotation.</title>
        <authorList>
            <consortium name="The Broad Institute Genomics Platform"/>
            <consortium name="The Broad Institute Genome Sequencing Center for Infectious Disease"/>
            <person name="Wu L."/>
            <person name="Ma J."/>
        </authorList>
    </citation>
    <scope>NUCLEOTIDE SEQUENCE [LARGE SCALE GENOMIC DNA]</scope>
    <source>
        <strain evidence="6 7">RDMS1</strain>
    </source>
</reference>
<dbReference type="GO" id="GO:0046872">
    <property type="term" value="F:metal ion binding"/>
    <property type="evidence" value="ECO:0007669"/>
    <property type="project" value="UniProtKB-KW"/>
</dbReference>
<dbReference type="InterPro" id="IPR024607">
    <property type="entry name" value="Sulfatase_CS"/>
</dbReference>
<evidence type="ECO:0000256" key="3">
    <source>
        <dbReference type="ARBA" id="ARBA00022801"/>
    </source>
</evidence>